<dbReference type="AlphaFoldDB" id="A0A9D1VRB1"/>
<name>A0A9D1VRB1_9BACT</name>
<dbReference type="PANTHER" id="PTHR42844:SF1">
    <property type="entry name" value="DIHYDRONEOPTERIN ALDOLASE 1-RELATED"/>
    <property type="match status" value="1"/>
</dbReference>
<dbReference type="Proteomes" id="UP000824246">
    <property type="component" value="Unassembled WGS sequence"/>
</dbReference>
<dbReference type="GO" id="GO:0005737">
    <property type="term" value="C:cytoplasm"/>
    <property type="evidence" value="ECO:0007669"/>
    <property type="project" value="TreeGrafter"/>
</dbReference>
<evidence type="ECO:0000256" key="3">
    <source>
        <dbReference type="ARBA" id="ARBA00005708"/>
    </source>
</evidence>
<evidence type="ECO:0000256" key="4">
    <source>
        <dbReference type="ARBA" id="ARBA00022909"/>
    </source>
</evidence>
<reference evidence="8" key="1">
    <citation type="journal article" date="2021" name="PeerJ">
        <title>Extensive microbial diversity within the chicken gut microbiome revealed by metagenomics and culture.</title>
        <authorList>
            <person name="Gilroy R."/>
            <person name="Ravi A."/>
            <person name="Getino M."/>
            <person name="Pursley I."/>
            <person name="Horton D.L."/>
            <person name="Alikhan N.F."/>
            <person name="Baker D."/>
            <person name="Gharbi K."/>
            <person name="Hall N."/>
            <person name="Watson M."/>
            <person name="Adriaenssens E.M."/>
            <person name="Foster-Nyarko E."/>
            <person name="Jarju S."/>
            <person name="Secka A."/>
            <person name="Antonio M."/>
            <person name="Oren A."/>
            <person name="Chaudhuri R.R."/>
            <person name="La Ragione R."/>
            <person name="Hildebrand F."/>
            <person name="Pallen M.J."/>
        </authorList>
    </citation>
    <scope>NUCLEOTIDE SEQUENCE</scope>
    <source>
        <strain evidence="8">ChiHjej12B11-16260</strain>
    </source>
</reference>
<accession>A0A9D1VRB1</accession>
<evidence type="ECO:0000256" key="6">
    <source>
        <dbReference type="RuleBase" id="RU362079"/>
    </source>
</evidence>
<dbReference type="Gene3D" id="3.30.1130.10">
    <property type="match status" value="1"/>
</dbReference>
<dbReference type="SMART" id="SM00905">
    <property type="entry name" value="FolB"/>
    <property type="match status" value="1"/>
</dbReference>
<dbReference type="InterPro" id="IPR043133">
    <property type="entry name" value="GTP-CH-I_C/QueF"/>
</dbReference>
<protein>
    <recommendedName>
        <fullName evidence="6">7,8-dihydroneopterin aldolase</fullName>
        <ecNumber evidence="6">4.1.2.25</ecNumber>
    </recommendedName>
</protein>
<sequence>MKTFIHFDKMHFYAYHGVNKQEQIVGNNYSIELMLSVPYEAAMRNDSLAHTVNYAAIYREVSAVMATPSHLLENVAGRIIMVLQSKFPSIKGGRIALYKETPPISGKIDKVGVVVEW</sequence>
<dbReference type="GO" id="GO:0004150">
    <property type="term" value="F:dihydroneopterin aldolase activity"/>
    <property type="evidence" value="ECO:0007669"/>
    <property type="project" value="UniProtKB-UniRule"/>
</dbReference>
<dbReference type="GO" id="GO:0046656">
    <property type="term" value="P:folic acid biosynthetic process"/>
    <property type="evidence" value="ECO:0007669"/>
    <property type="project" value="UniProtKB-UniRule"/>
</dbReference>
<feature type="domain" description="Dihydroneopterin aldolase/epimerase" evidence="7">
    <location>
        <begin position="5"/>
        <end position="117"/>
    </location>
</feature>
<gene>
    <name evidence="8" type="primary">folB</name>
    <name evidence="8" type="ORF">H9982_05080</name>
</gene>
<evidence type="ECO:0000313" key="8">
    <source>
        <dbReference type="EMBL" id="HIX45575.1"/>
    </source>
</evidence>
<organism evidence="8 9">
    <name type="scientific">Candidatus Barnesiella excrementipullorum</name>
    <dbReference type="NCBI Taxonomy" id="2838479"/>
    <lineage>
        <taxon>Bacteria</taxon>
        <taxon>Pseudomonadati</taxon>
        <taxon>Bacteroidota</taxon>
        <taxon>Bacteroidia</taxon>
        <taxon>Bacteroidales</taxon>
        <taxon>Barnesiellaceae</taxon>
        <taxon>Barnesiella</taxon>
    </lineage>
</organism>
<proteinExistence type="inferred from homology"/>
<dbReference type="InterPro" id="IPR006156">
    <property type="entry name" value="Dihydroneopterin_aldolase"/>
</dbReference>
<dbReference type="Pfam" id="PF02152">
    <property type="entry name" value="FolB"/>
    <property type="match status" value="1"/>
</dbReference>
<dbReference type="EC" id="4.1.2.25" evidence="6"/>
<evidence type="ECO:0000256" key="5">
    <source>
        <dbReference type="ARBA" id="ARBA00023239"/>
    </source>
</evidence>
<comment type="function">
    <text evidence="6">Catalyzes the conversion of 7,8-dihydroneopterin to 6-hydroxymethyl-7,8-dihydropterin.</text>
</comment>
<evidence type="ECO:0000256" key="2">
    <source>
        <dbReference type="ARBA" id="ARBA00005013"/>
    </source>
</evidence>
<comment type="catalytic activity">
    <reaction evidence="1 6">
        <text>7,8-dihydroneopterin = 6-hydroxymethyl-7,8-dihydropterin + glycolaldehyde</text>
        <dbReference type="Rhea" id="RHEA:10540"/>
        <dbReference type="ChEBI" id="CHEBI:17001"/>
        <dbReference type="ChEBI" id="CHEBI:17071"/>
        <dbReference type="ChEBI" id="CHEBI:44841"/>
        <dbReference type="EC" id="4.1.2.25"/>
    </reaction>
</comment>
<dbReference type="GO" id="GO:0046654">
    <property type="term" value="P:tetrahydrofolate biosynthetic process"/>
    <property type="evidence" value="ECO:0007669"/>
    <property type="project" value="UniProtKB-UniRule"/>
</dbReference>
<dbReference type="InterPro" id="IPR006157">
    <property type="entry name" value="FolB_dom"/>
</dbReference>
<evidence type="ECO:0000313" key="9">
    <source>
        <dbReference type="Proteomes" id="UP000824246"/>
    </source>
</evidence>
<dbReference type="PANTHER" id="PTHR42844">
    <property type="entry name" value="DIHYDRONEOPTERIN ALDOLASE 1-RELATED"/>
    <property type="match status" value="1"/>
</dbReference>
<dbReference type="EMBL" id="DXFB01000135">
    <property type="protein sequence ID" value="HIX45575.1"/>
    <property type="molecule type" value="Genomic_DNA"/>
</dbReference>
<evidence type="ECO:0000259" key="7">
    <source>
        <dbReference type="SMART" id="SM00905"/>
    </source>
</evidence>
<dbReference type="SUPFAM" id="SSF55620">
    <property type="entry name" value="Tetrahydrobiopterin biosynthesis enzymes-like"/>
    <property type="match status" value="1"/>
</dbReference>
<dbReference type="NCBIfam" id="TIGR00525">
    <property type="entry name" value="folB"/>
    <property type="match status" value="1"/>
</dbReference>
<comment type="caution">
    <text evidence="8">The sequence shown here is derived from an EMBL/GenBank/DDBJ whole genome shotgun (WGS) entry which is preliminary data.</text>
</comment>
<comment type="pathway">
    <text evidence="2 6">Cofactor biosynthesis; tetrahydrofolate biosynthesis; 2-amino-4-hydroxy-6-hydroxymethyl-7,8-dihydropteridine diphosphate from 7,8-dihydroneopterin triphosphate: step 3/4.</text>
</comment>
<reference evidence="8" key="2">
    <citation type="submission" date="2021-04" db="EMBL/GenBank/DDBJ databases">
        <authorList>
            <person name="Gilroy R."/>
        </authorList>
    </citation>
    <scope>NUCLEOTIDE SEQUENCE</scope>
    <source>
        <strain evidence="8">ChiHjej12B11-16260</strain>
    </source>
</reference>
<keyword evidence="4 6" id="KW-0289">Folate biosynthesis</keyword>
<comment type="similarity">
    <text evidence="3 6">Belongs to the DHNA family.</text>
</comment>
<evidence type="ECO:0000256" key="1">
    <source>
        <dbReference type="ARBA" id="ARBA00001353"/>
    </source>
</evidence>
<keyword evidence="5 6" id="KW-0456">Lyase</keyword>
<dbReference type="NCBIfam" id="TIGR00526">
    <property type="entry name" value="folB_dom"/>
    <property type="match status" value="1"/>
</dbReference>